<accession>A0A6L2J852</accession>
<dbReference type="GO" id="GO:0003676">
    <property type="term" value="F:nucleic acid binding"/>
    <property type="evidence" value="ECO:0007669"/>
    <property type="project" value="InterPro"/>
</dbReference>
<feature type="compositionally biased region" description="Pro residues" evidence="1">
    <location>
        <begin position="2182"/>
        <end position="2191"/>
    </location>
</feature>
<dbReference type="InterPro" id="IPR013103">
    <property type="entry name" value="RVT_2"/>
</dbReference>
<dbReference type="CDD" id="cd09272">
    <property type="entry name" value="RNase_HI_RT_Ty1"/>
    <property type="match status" value="1"/>
</dbReference>
<feature type="compositionally biased region" description="Low complexity" evidence="1">
    <location>
        <begin position="2220"/>
        <end position="2235"/>
    </location>
</feature>
<comment type="caution">
    <text evidence="4">The sequence shown here is derived from an EMBL/GenBank/DDBJ whole genome shotgun (WGS) entry which is preliminary data.</text>
</comment>
<proteinExistence type="predicted"/>
<dbReference type="InterPro" id="IPR057670">
    <property type="entry name" value="SH3_retrovirus"/>
</dbReference>
<feature type="compositionally biased region" description="Basic and acidic residues" evidence="1">
    <location>
        <begin position="1794"/>
        <end position="1809"/>
    </location>
</feature>
<dbReference type="EMBL" id="BKCJ010000423">
    <property type="protein sequence ID" value="GEU33059.1"/>
    <property type="molecule type" value="Genomic_DNA"/>
</dbReference>
<reference evidence="4" key="1">
    <citation type="journal article" date="2019" name="Sci. Rep.">
        <title>Draft genome of Tanacetum cinerariifolium, the natural source of mosquito coil.</title>
        <authorList>
            <person name="Yamashiro T."/>
            <person name="Shiraishi A."/>
            <person name="Satake H."/>
            <person name="Nakayama K."/>
        </authorList>
    </citation>
    <scope>NUCLEOTIDE SEQUENCE</scope>
</reference>
<sequence length="2585" mass="295676">MFRVDRIEVRGPTHGVEVQLGHIARNRTQPKRPHNFDYYKDKMLLMQAQENGVALDEEQLLFLAADEYDAFDSDVDEAPMVQTMFMANLSSVDPVNDEAVPLYDSDILFEVQDHDHYQDAVCAHHEEHAMHDNVQLNHVVDSHADYTSNSNMIPYDQYVKDNALPVVHSNVSSVSNDVYMMIYNDMYEPHAQSVSKTSPNIVVKDSLTAELATYKEQVELYERRTRFELTEREQKINEQLRVIISDRNFKEEMLKKELHSVKLQLASTINHNKLMIEEVTTMKKDFKQKENKYLEDFLDMKSLKEKVAIGYKNPLCLTRAKQVQPALYNGHEIIKDNHVPTIVHNTEDTLEIAKITKRKINDKMKDPECVTHKVKIVPHYYSKENFLATFTPQKQLTPEQIFWSQDLIKMKSKALREQTTVSRPIKVLTLYPPNTPATLVPRVLPTKSQMKIYIFTLIRLFLKFDKTCKKRITPTGLTEGEGGFKQTKACYLKKVIPFFQTLKENFEGIQKALTKEMKDVFEAETIGKKISHLQETRSETDRTLKVRAVDSQITQLTEKFTVLQAQNDSFRAENDKIKQHYKELYDSIKIMRAKHIEQVTALTRENVNLKAQILDTVNSDSKEHVKPKVLALGKYAIDVEPIVPRLRNNREAYLDYLKHLKENVETIRDIVEEAKVVKPLDSLIISSYRYTKHSQELLEYVIGTCPQNSHQRDKKTCSCSFNWFIGTIGLENDHFGAIVCYGDYVIGDSAVSRVYYMEGLGHKLFSVGQFCDADLEVAFKKHSCYVRDTDGVELIKGSRLSNLYTISVEDMMKSSPICLLSKASKTKSWLWHWYLNHLNFGKSKKHTHKPRTENTNLEVLNTLHMDLCHPMRVQTINGKKYILVIVDDYSRFTWDKFLRSKDETPKNDVVERQNRTLVESTRTMLIFSKAPMFLWAEVVATACYTQNRSLIHTRHNKTPYKLMHNKKPDLTFFRVFGALCYPTNDSEDLGKLQPTADIRIFVGYAPSRKGYKIYNKRTQRIIETIHVQFDELTKPMASVHLSTGPAPTFLTPGQISLGLIMFDEYLEPPRAERPVSPALAVQDLVDWAGTPSSTTIDQNAPSLSISPSSSALQSHQGVAAESTFMEDNPAAPVDNNPFINVFAPEPCSDASTSGDWIYKVKLDEYGDVLKNKARLVAKGYRQEEGIDFEESFAHVARIEAIHIFIANVASKNMTIYQMDVKTAFLNDELKEEVYVSQPEGFVDPDHPTHVYRLKKALYGLKQAPRVWIDSCDPVDTPMVDRLKLDEDPLGIRVNQTRFHSMVGFLMYLTANRPDLVFVVCMCARYQASPTKKHLEALKWVFWYLKGTINWGLWYPKDTAIALTAYADVDHAGCQVTRRSTSGSAQFFGNNLVSWSSKKQKSIVISTIKADYIAMSGCCAQIPWMRSQLINYGFDFNKIPLYCDNRSAIALCCNNVQHSRSKHIETIWASSDGHQGSKHIDIRHHFIREQVEKGVVELYFVTTDYQLADIFTKALPRERFEFLLSRLDTMADVNVNAPADQASTMAPPTRTDDQILPLIRWVPIGKSNCYLDLEKSQINPIYKIAVDILKHTNFFRAFTASSTIPLIYIQQFWDTVLYDKIAGCYKCQLDEKWFDLTKDTLRDTIQITPVNNNKAFSSPPSSDALINFVNELERIWKEFTQSIHTFIEDKKNLEQHTHEKKKATLIMIPEYPVHQADHLSLTEEAQDYLERVAKHQRYLTNETGSDPDSPVLKPTETTKKSKTSAPKEDLRPSVSKLASSQQPEPKPTPAKSQGKKHESVAEGIPKKEPRFDDEEADVQRALEESLKSIYDVPWGLLLSMVIREPEFGKYQPLPETPKKKSPADQYIFQRHTSTLTGSSGHDESSSLYVELGLTDNEVESDEDVPGIDAGVQGQAGPNPGDAAAFQPLPSPVVHAGPNLEHMDLDVADVSTQPHPKQMDEGFTATAYLKVQENLKLTVEEHVILEEPASSSGTLSSLQHLTKDLSFGNLFFNDKPSEADNEKTTIETEAESMINSNRNNNNNNNNNSPPPSQSQQSTTDSMLMKRISELEHIMANLIQKNKYLEERLDSHGARLYTLENLYIPQQVRKAIDEIVTDAVEWAIQAQLRNRFKDLPEADMKEILHQRMWETNSYKTHEDHMMLYEALEKSINRDHSEELTKDLAKPPPPLPPAGPSGASGSPEASRSSQVPPPPPPPPSTNQKGQSQGSAAPSSSKTATSAEYQAWTMTDIRLRLNANILKVNLRQGCWKPLEEERAAIPEPAWSILSSDVPVAKNNWHLLWRPPIHLLQRTCYSCRLYHMEECHKLLTDSVDDSILRHNISKPLPLGGPPSQVIIQSDFFFNKDLEYQRYGSKGSRPTLSISKIKAAYYPDVGLEQMVSDQMWIEEECKYDITAIAIRTHMRILSVVRIKVFSMYGYDYMKIFVLRRADLNEHIIAERDFKYLYPSDFEDLYLLNLQGHLNHLPPKDKKILTTAVNLWTRHLVIRQHVEDFQLRIESYQTQFNLTKPRWDAMGFEYKHDYMSFFSHWCHLISDIGSATDMVPVVKEVVVAAAFVKREDEMFVVYIVL</sequence>
<feature type="compositionally biased region" description="Pro residues" evidence="1">
    <location>
        <begin position="2207"/>
        <end position="2216"/>
    </location>
</feature>
<feature type="compositionally biased region" description="Low complexity" evidence="1">
    <location>
        <begin position="2192"/>
        <end position="2205"/>
    </location>
</feature>
<dbReference type="Pfam" id="PF25597">
    <property type="entry name" value="SH3_retrovirus"/>
    <property type="match status" value="1"/>
</dbReference>
<evidence type="ECO:0000256" key="1">
    <source>
        <dbReference type="SAM" id="MobiDB-lite"/>
    </source>
</evidence>
<feature type="compositionally biased region" description="Low complexity" evidence="1">
    <location>
        <begin position="2033"/>
        <end position="2055"/>
    </location>
</feature>
<organism evidence="4">
    <name type="scientific">Tanacetum cinerariifolium</name>
    <name type="common">Dalmatian daisy</name>
    <name type="synonym">Chrysanthemum cinerariifolium</name>
    <dbReference type="NCBI Taxonomy" id="118510"/>
    <lineage>
        <taxon>Eukaryota</taxon>
        <taxon>Viridiplantae</taxon>
        <taxon>Streptophyta</taxon>
        <taxon>Embryophyta</taxon>
        <taxon>Tracheophyta</taxon>
        <taxon>Spermatophyta</taxon>
        <taxon>Magnoliopsida</taxon>
        <taxon>eudicotyledons</taxon>
        <taxon>Gunneridae</taxon>
        <taxon>Pentapetalae</taxon>
        <taxon>asterids</taxon>
        <taxon>campanulids</taxon>
        <taxon>Asterales</taxon>
        <taxon>Asteraceae</taxon>
        <taxon>Asteroideae</taxon>
        <taxon>Anthemideae</taxon>
        <taxon>Anthemidinae</taxon>
        <taxon>Tanacetum</taxon>
    </lineage>
</organism>
<protein>
    <submittedName>
        <fullName evidence="4">Copia protein</fullName>
    </submittedName>
</protein>
<feature type="compositionally biased region" description="Basic and acidic residues" evidence="1">
    <location>
        <begin position="2171"/>
        <end position="2181"/>
    </location>
</feature>
<feature type="region of interest" description="Disordered" evidence="1">
    <location>
        <begin position="1092"/>
        <end position="1111"/>
    </location>
</feature>
<dbReference type="PANTHER" id="PTHR11439:SF495">
    <property type="entry name" value="REVERSE TRANSCRIPTASE, RNA-DEPENDENT DNA POLYMERASE-RELATED"/>
    <property type="match status" value="1"/>
</dbReference>
<feature type="domain" description="Retroviral polymerase SH3-like" evidence="3">
    <location>
        <begin position="979"/>
        <end position="1033"/>
    </location>
</feature>
<dbReference type="InterPro" id="IPR012337">
    <property type="entry name" value="RNaseH-like_sf"/>
</dbReference>
<evidence type="ECO:0000259" key="3">
    <source>
        <dbReference type="Pfam" id="PF25597"/>
    </source>
</evidence>
<dbReference type="Pfam" id="PF07727">
    <property type="entry name" value="RVT_2"/>
    <property type="match status" value="1"/>
</dbReference>
<dbReference type="SUPFAM" id="SSF53098">
    <property type="entry name" value="Ribonuclease H-like"/>
    <property type="match status" value="1"/>
</dbReference>
<feature type="region of interest" description="Disordered" evidence="1">
    <location>
        <begin position="1737"/>
        <end position="1815"/>
    </location>
</feature>
<evidence type="ECO:0000259" key="2">
    <source>
        <dbReference type="Pfam" id="PF07727"/>
    </source>
</evidence>
<dbReference type="InterPro" id="IPR043502">
    <property type="entry name" value="DNA/RNA_pol_sf"/>
</dbReference>
<feature type="compositionally biased region" description="Low complexity" evidence="1">
    <location>
        <begin position="1100"/>
        <end position="1111"/>
    </location>
</feature>
<evidence type="ECO:0000313" key="4">
    <source>
        <dbReference type="EMBL" id="GEU33059.1"/>
    </source>
</evidence>
<dbReference type="Gene3D" id="3.30.420.10">
    <property type="entry name" value="Ribonuclease H-like superfamily/Ribonuclease H"/>
    <property type="match status" value="2"/>
</dbReference>
<feature type="domain" description="Reverse transcriptase Ty1/copia-type" evidence="2">
    <location>
        <begin position="1153"/>
        <end position="1272"/>
    </location>
</feature>
<name>A0A6L2J852_TANCI</name>
<feature type="region of interest" description="Disordered" evidence="1">
    <location>
        <begin position="2033"/>
        <end position="2058"/>
    </location>
</feature>
<dbReference type="PANTHER" id="PTHR11439">
    <property type="entry name" value="GAG-POL-RELATED RETROTRANSPOSON"/>
    <property type="match status" value="1"/>
</dbReference>
<gene>
    <name evidence="4" type="ORF">Tci_005037</name>
</gene>
<dbReference type="SUPFAM" id="SSF56672">
    <property type="entry name" value="DNA/RNA polymerases"/>
    <property type="match status" value="1"/>
</dbReference>
<feature type="region of interest" description="Disordered" evidence="1">
    <location>
        <begin position="2171"/>
        <end position="2235"/>
    </location>
</feature>
<dbReference type="InterPro" id="IPR036397">
    <property type="entry name" value="RNaseH_sf"/>
</dbReference>